<gene>
    <name evidence="1" type="ORF">RFM27_06675</name>
</gene>
<evidence type="ECO:0000313" key="2">
    <source>
        <dbReference type="Proteomes" id="UP001271780"/>
    </source>
</evidence>
<dbReference type="RefSeq" id="WP_320316116.1">
    <property type="nucleotide sequence ID" value="NZ_JAVIIX010000004.1"/>
</dbReference>
<name>A0ABU4XAD2_9HYPH</name>
<evidence type="ECO:0008006" key="3">
    <source>
        <dbReference type="Google" id="ProtNLM"/>
    </source>
</evidence>
<keyword evidence="2" id="KW-1185">Reference proteome</keyword>
<dbReference type="Proteomes" id="UP001271780">
    <property type="component" value="Unassembled WGS sequence"/>
</dbReference>
<protein>
    <recommendedName>
        <fullName evidence="3">DUF115 domain-containing protein</fullName>
    </recommendedName>
</protein>
<proteinExistence type="predicted"/>
<sequence length="262" mass="29182">MDASPRVTLLIGSAPDVMRCTAWPKHAFAGIVAINNAWRVRPDWDALVHAGDFPADRMPEPGPSRQIFSAPDYVPAQNAFGGFVYAGGTMSMTAAYWTIHSRRSDVLAFLGCDMIYDQPGNSHFYGTGRADPLRDDVTLQSLEAKSARLLVHALRRGTLCVNLSDLSRSRLVFPKLTFEEVRDLSPSRFAAMRAELRAGIDIEAVEAAEALEREFGYFYQDGMYWNHLDEIDGAKLARIDRLWMAAVEWLVAPPLEECKAAE</sequence>
<accession>A0ABU4XAD2</accession>
<organism evidence="1 2">
    <name type="scientific">Mesorhizobium dulcispinae</name>
    <dbReference type="NCBI Taxonomy" id="3072316"/>
    <lineage>
        <taxon>Bacteria</taxon>
        <taxon>Pseudomonadati</taxon>
        <taxon>Pseudomonadota</taxon>
        <taxon>Alphaproteobacteria</taxon>
        <taxon>Hyphomicrobiales</taxon>
        <taxon>Phyllobacteriaceae</taxon>
        <taxon>Mesorhizobium</taxon>
    </lineage>
</organism>
<reference evidence="1 2" key="1">
    <citation type="submission" date="2023-08" db="EMBL/GenBank/DDBJ databases">
        <title>Implementing the SeqCode for naming new Mesorhizobium species isolated from Vachellia karroo root nodules.</title>
        <authorList>
            <person name="Van Lill M."/>
        </authorList>
    </citation>
    <scope>NUCLEOTIDE SEQUENCE [LARGE SCALE GENOMIC DNA]</scope>
    <source>
        <strain evidence="1 2">VK23A</strain>
    </source>
</reference>
<dbReference type="EMBL" id="JAVIIZ010000003">
    <property type="protein sequence ID" value="MDX8471749.1"/>
    <property type="molecule type" value="Genomic_DNA"/>
</dbReference>
<comment type="caution">
    <text evidence="1">The sequence shown here is derived from an EMBL/GenBank/DDBJ whole genome shotgun (WGS) entry which is preliminary data.</text>
</comment>
<evidence type="ECO:0000313" key="1">
    <source>
        <dbReference type="EMBL" id="MDX8471749.1"/>
    </source>
</evidence>